<dbReference type="GO" id="GO:0031347">
    <property type="term" value="P:regulation of defense response"/>
    <property type="evidence" value="ECO:0000318"/>
    <property type="project" value="GO_Central"/>
</dbReference>
<dbReference type="GO" id="GO:0009611">
    <property type="term" value="P:response to wounding"/>
    <property type="evidence" value="ECO:0000318"/>
    <property type="project" value="GO_Central"/>
</dbReference>
<protein>
    <recommendedName>
        <fullName evidence="3">Tify domain-containing protein</fullName>
    </recommendedName>
</protein>
<dbReference type="STRING" id="88036.D8S2F8"/>
<dbReference type="PROSITE" id="PS51320">
    <property type="entry name" value="TIFY"/>
    <property type="match status" value="1"/>
</dbReference>
<dbReference type="eggNOG" id="ENOG502QWAG">
    <property type="taxonomic scope" value="Eukaryota"/>
</dbReference>
<feature type="compositionally biased region" description="Polar residues" evidence="2">
    <location>
        <begin position="205"/>
        <end position="221"/>
    </location>
</feature>
<dbReference type="KEGG" id="smo:SELMODRAFT_417504"/>
<dbReference type="PANTHER" id="PTHR33077:SF60">
    <property type="entry name" value="TIFY DOMAIN-CONTAINING PROTEIN"/>
    <property type="match status" value="1"/>
</dbReference>
<dbReference type="SMART" id="SM00979">
    <property type="entry name" value="TIFY"/>
    <property type="match status" value="1"/>
</dbReference>
<evidence type="ECO:0000313" key="5">
    <source>
        <dbReference type="Proteomes" id="UP000001514"/>
    </source>
</evidence>
<name>D8S2F8_SELML</name>
<evidence type="ECO:0000259" key="3">
    <source>
        <dbReference type="PROSITE" id="PS51320"/>
    </source>
</evidence>
<feature type="domain" description="Tify" evidence="3">
    <location>
        <begin position="56"/>
        <end position="91"/>
    </location>
</feature>
<dbReference type="GO" id="GO:2000022">
    <property type="term" value="P:regulation of jasmonic acid mediated signaling pathway"/>
    <property type="evidence" value="ECO:0000318"/>
    <property type="project" value="GO_Central"/>
</dbReference>
<reference evidence="4 5" key="1">
    <citation type="journal article" date="2011" name="Science">
        <title>The Selaginella genome identifies genetic changes associated with the evolution of vascular plants.</title>
        <authorList>
            <person name="Banks J.A."/>
            <person name="Nishiyama T."/>
            <person name="Hasebe M."/>
            <person name="Bowman J.L."/>
            <person name="Gribskov M."/>
            <person name="dePamphilis C."/>
            <person name="Albert V.A."/>
            <person name="Aono N."/>
            <person name="Aoyama T."/>
            <person name="Ambrose B.A."/>
            <person name="Ashton N.W."/>
            <person name="Axtell M.J."/>
            <person name="Barker E."/>
            <person name="Barker M.S."/>
            <person name="Bennetzen J.L."/>
            <person name="Bonawitz N.D."/>
            <person name="Chapple C."/>
            <person name="Cheng C."/>
            <person name="Correa L.G."/>
            <person name="Dacre M."/>
            <person name="DeBarry J."/>
            <person name="Dreyer I."/>
            <person name="Elias M."/>
            <person name="Engstrom E.M."/>
            <person name="Estelle M."/>
            <person name="Feng L."/>
            <person name="Finet C."/>
            <person name="Floyd S.K."/>
            <person name="Frommer W.B."/>
            <person name="Fujita T."/>
            <person name="Gramzow L."/>
            <person name="Gutensohn M."/>
            <person name="Harholt J."/>
            <person name="Hattori M."/>
            <person name="Heyl A."/>
            <person name="Hirai T."/>
            <person name="Hiwatashi Y."/>
            <person name="Ishikawa M."/>
            <person name="Iwata M."/>
            <person name="Karol K.G."/>
            <person name="Koehler B."/>
            <person name="Kolukisaoglu U."/>
            <person name="Kubo M."/>
            <person name="Kurata T."/>
            <person name="Lalonde S."/>
            <person name="Li K."/>
            <person name="Li Y."/>
            <person name="Litt A."/>
            <person name="Lyons E."/>
            <person name="Manning G."/>
            <person name="Maruyama T."/>
            <person name="Michael T.P."/>
            <person name="Mikami K."/>
            <person name="Miyazaki S."/>
            <person name="Morinaga S."/>
            <person name="Murata T."/>
            <person name="Mueller-Roeber B."/>
            <person name="Nelson D.R."/>
            <person name="Obara M."/>
            <person name="Oguri Y."/>
            <person name="Olmstead R.G."/>
            <person name="Onodera N."/>
            <person name="Petersen B.L."/>
            <person name="Pils B."/>
            <person name="Prigge M."/>
            <person name="Rensing S.A."/>
            <person name="Riano-Pachon D.M."/>
            <person name="Roberts A.W."/>
            <person name="Sato Y."/>
            <person name="Scheller H.V."/>
            <person name="Schulz B."/>
            <person name="Schulz C."/>
            <person name="Shakirov E.V."/>
            <person name="Shibagaki N."/>
            <person name="Shinohara N."/>
            <person name="Shippen D.E."/>
            <person name="Soerensen I."/>
            <person name="Sotooka R."/>
            <person name="Sugimoto N."/>
            <person name="Sugita M."/>
            <person name="Sumikawa N."/>
            <person name="Tanurdzic M."/>
            <person name="Theissen G."/>
            <person name="Ulvskov P."/>
            <person name="Wakazuki S."/>
            <person name="Weng J.K."/>
            <person name="Willats W.W."/>
            <person name="Wipf D."/>
            <person name="Wolf P.G."/>
            <person name="Yang L."/>
            <person name="Zimmer A.D."/>
            <person name="Zhu Q."/>
            <person name="Mitros T."/>
            <person name="Hellsten U."/>
            <person name="Loque D."/>
            <person name="Otillar R."/>
            <person name="Salamov A."/>
            <person name="Schmutz J."/>
            <person name="Shapiro H."/>
            <person name="Lindquist E."/>
            <person name="Lucas S."/>
            <person name="Rokhsar D."/>
            <person name="Grigoriev I.V."/>
        </authorList>
    </citation>
    <scope>NUCLEOTIDE SEQUENCE [LARGE SCALE GENOMIC DNA]</scope>
</reference>
<dbReference type="HOGENOM" id="CLU_1181893_0_0_1"/>
<dbReference type="Proteomes" id="UP000001514">
    <property type="component" value="Unassembled WGS sequence"/>
</dbReference>
<dbReference type="EMBL" id="GL377599">
    <property type="protein sequence ID" value="EFJ21455.1"/>
    <property type="molecule type" value="Genomic_DNA"/>
</dbReference>
<gene>
    <name evidence="4" type="ORF">SELMODRAFT_417504</name>
</gene>
<evidence type="ECO:0000256" key="1">
    <source>
        <dbReference type="ARBA" id="ARBA00008614"/>
    </source>
</evidence>
<evidence type="ECO:0000313" key="4">
    <source>
        <dbReference type="EMBL" id="EFJ21455.1"/>
    </source>
</evidence>
<dbReference type="GO" id="GO:0005634">
    <property type="term" value="C:nucleus"/>
    <property type="evidence" value="ECO:0000318"/>
    <property type="project" value="GO_Central"/>
</dbReference>
<organism evidence="5">
    <name type="scientific">Selaginella moellendorffii</name>
    <name type="common">Spikemoss</name>
    <dbReference type="NCBI Taxonomy" id="88036"/>
    <lineage>
        <taxon>Eukaryota</taxon>
        <taxon>Viridiplantae</taxon>
        <taxon>Streptophyta</taxon>
        <taxon>Embryophyta</taxon>
        <taxon>Tracheophyta</taxon>
        <taxon>Lycopodiopsida</taxon>
        <taxon>Selaginellales</taxon>
        <taxon>Selaginellaceae</taxon>
        <taxon>Selaginella</taxon>
    </lineage>
</organism>
<feature type="region of interest" description="Disordered" evidence="2">
    <location>
        <begin position="193"/>
        <end position="235"/>
    </location>
</feature>
<comment type="similarity">
    <text evidence="1">Belongs to the TIFY/JAZ family.</text>
</comment>
<dbReference type="Pfam" id="PF09425">
    <property type="entry name" value="Jas_motif"/>
    <property type="match status" value="1"/>
</dbReference>
<accession>D8S2F8</accession>
<dbReference type="Pfam" id="PF06200">
    <property type="entry name" value="tify"/>
    <property type="match status" value="1"/>
</dbReference>
<dbReference type="InterPro" id="IPR010399">
    <property type="entry name" value="Tify_dom"/>
</dbReference>
<dbReference type="AlphaFoldDB" id="D8S2F8"/>
<dbReference type="InterPro" id="IPR040390">
    <property type="entry name" value="TIFY/JAZ"/>
</dbReference>
<dbReference type="FunCoup" id="D8S2F8">
    <property type="interactions" value="469"/>
</dbReference>
<sequence>MVLEARELQFRKLLTGDAGFNDSATLSLLPPSQVSSPQLEVPLERPLTHAAPLVNGARPKHQLTIFYAGCVNVYDDIPEDKAHAIMLLAGNSATGNASQILGSLASLQAPSANHAGFPEPAHKVRKLQQGLAAPSQAGLLLSLNFGGRASGGNFNPGIPKISCPPVPAQVLPQARKASLTRFLQRRKERVLQQSMESVKDDKTSSEFSVKNQDCASAQEENSALKKETSVGSIEA</sequence>
<dbReference type="InterPro" id="IPR018467">
    <property type="entry name" value="CCT_CS"/>
</dbReference>
<proteinExistence type="inferred from homology"/>
<dbReference type="Gramene" id="EFJ21455">
    <property type="protein sequence ID" value="EFJ21455"/>
    <property type="gene ID" value="SELMODRAFT_417504"/>
</dbReference>
<dbReference type="InParanoid" id="D8S2F8"/>
<evidence type="ECO:0000256" key="2">
    <source>
        <dbReference type="SAM" id="MobiDB-lite"/>
    </source>
</evidence>
<keyword evidence="5" id="KW-1185">Reference proteome</keyword>
<dbReference type="PANTHER" id="PTHR33077">
    <property type="entry name" value="PROTEIN TIFY 4A-RELATED-RELATED"/>
    <property type="match status" value="1"/>
</dbReference>
<dbReference type="OrthoDB" id="1939212at2759"/>